<evidence type="ECO:0000256" key="6">
    <source>
        <dbReference type="ARBA" id="ARBA00023170"/>
    </source>
</evidence>
<feature type="transmembrane region" description="Helical" evidence="8">
    <location>
        <begin position="125"/>
        <end position="143"/>
    </location>
</feature>
<comment type="subcellular location">
    <subcellularLocation>
        <location evidence="1">Cell membrane</location>
        <topology evidence="1">Multi-pass membrane protein</topology>
    </subcellularLocation>
</comment>
<keyword evidence="3 8" id="KW-0812">Transmembrane</keyword>
<evidence type="ECO:0000256" key="3">
    <source>
        <dbReference type="ARBA" id="ARBA00022692"/>
    </source>
</evidence>
<name>A0A2S2QRP2_9HEMI</name>
<reference evidence="9" key="1">
    <citation type="submission" date="2018-04" db="EMBL/GenBank/DDBJ databases">
        <title>Transcriptome assembly of Sipha flava.</title>
        <authorList>
            <person name="Scully E.D."/>
            <person name="Geib S.M."/>
            <person name="Palmer N.A."/>
            <person name="Koch K."/>
            <person name="Bradshaw J."/>
            <person name="Heng-Moss T."/>
            <person name="Sarath G."/>
        </authorList>
    </citation>
    <scope>NUCLEOTIDE SEQUENCE</scope>
</reference>
<dbReference type="InterPro" id="IPR013604">
    <property type="entry name" value="7TM_chemorcpt"/>
</dbReference>
<feature type="transmembrane region" description="Helical" evidence="8">
    <location>
        <begin position="12"/>
        <end position="36"/>
    </location>
</feature>
<evidence type="ECO:0000256" key="8">
    <source>
        <dbReference type="SAM" id="Phobius"/>
    </source>
</evidence>
<dbReference type="GO" id="GO:0043025">
    <property type="term" value="C:neuronal cell body"/>
    <property type="evidence" value="ECO:0007669"/>
    <property type="project" value="TreeGrafter"/>
</dbReference>
<dbReference type="GO" id="GO:0005886">
    <property type="term" value="C:plasma membrane"/>
    <property type="evidence" value="ECO:0007669"/>
    <property type="project" value="UniProtKB-SubCell"/>
</dbReference>
<sequence>MVCQLNSTYQLHLLGSISACFLKILFNLYFSMFGYVVGTNDQKEEDELLRAIFWNIFYGLRFLTIIYVANITSKQVVNAKTLITDINNRYLDNNTKEELHLFYTQISSRSTEFTACDLFTLNTPLITSAIAAGATYLVILVQFHSGKD</sequence>
<organism evidence="9">
    <name type="scientific">Sipha flava</name>
    <name type="common">yellow sugarcane aphid</name>
    <dbReference type="NCBI Taxonomy" id="143950"/>
    <lineage>
        <taxon>Eukaryota</taxon>
        <taxon>Metazoa</taxon>
        <taxon>Ecdysozoa</taxon>
        <taxon>Arthropoda</taxon>
        <taxon>Hexapoda</taxon>
        <taxon>Insecta</taxon>
        <taxon>Pterygota</taxon>
        <taxon>Neoptera</taxon>
        <taxon>Paraneoptera</taxon>
        <taxon>Hemiptera</taxon>
        <taxon>Sternorrhyncha</taxon>
        <taxon>Aphidomorpha</taxon>
        <taxon>Aphidoidea</taxon>
        <taxon>Aphididae</taxon>
        <taxon>Sipha</taxon>
    </lineage>
</organism>
<protein>
    <submittedName>
        <fullName evidence="9">Putative gustatory receptor 43a</fullName>
    </submittedName>
</protein>
<dbReference type="GO" id="GO:0007165">
    <property type="term" value="P:signal transduction"/>
    <property type="evidence" value="ECO:0007669"/>
    <property type="project" value="UniProtKB-KW"/>
</dbReference>
<keyword evidence="2" id="KW-1003">Cell membrane</keyword>
<dbReference type="PANTHER" id="PTHR21143">
    <property type="entry name" value="INVERTEBRATE GUSTATORY RECEPTOR"/>
    <property type="match status" value="1"/>
</dbReference>
<evidence type="ECO:0000256" key="7">
    <source>
        <dbReference type="ARBA" id="ARBA00023224"/>
    </source>
</evidence>
<keyword evidence="4 8" id="KW-1133">Transmembrane helix</keyword>
<keyword evidence="5 8" id="KW-0472">Membrane</keyword>
<dbReference type="Pfam" id="PF08395">
    <property type="entry name" value="7tm_7"/>
    <property type="match status" value="1"/>
</dbReference>
<evidence type="ECO:0000313" key="9">
    <source>
        <dbReference type="EMBL" id="MBY80405.1"/>
    </source>
</evidence>
<dbReference type="OrthoDB" id="8183114at2759"/>
<dbReference type="PANTHER" id="PTHR21143:SF121">
    <property type="entry name" value="GUSTATORY AND ODORANT RECEPTOR 21A"/>
    <property type="match status" value="1"/>
</dbReference>
<dbReference type="EMBL" id="GGMS01011202">
    <property type="protein sequence ID" value="MBY80405.1"/>
    <property type="molecule type" value="Transcribed_RNA"/>
</dbReference>
<dbReference type="GO" id="GO:0050909">
    <property type="term" value="P:sensory perception of taste"/>
    <property type="evidence" value="ECO:0007669"/>
    <property type="project" value="InterPro"/>
</dbReference>
<evidence type="ECO:0000256" key="5">
    <source>
        <dbReference type="ARBA" id="ARBA00023136"/>
    </source>
</evidence>
<evidence type="ECO:0000256" key="4">
    <source>
        <dbReference type="ARBA" id="ARBA00022989"/>
    </source>
</evidence>
<accession>A0A2S2QRP2</accession>
<dbReference type="GO" id="GO:0030425">
    <property type="term" value="C:dendrite"/>
    <property type="evidence" value="ECO:0007669"/>
    <property type="project" value="TreeGrafter"/>
</dbReference>
<evidence type="ECO:0000256" key="2">
    <source>
        <dbReference type="ARBA" id="ARBA00022475"/>
    </source>
</evidence>
<dbReference type="GO" id="GO:0030424">
    <property type="term" value="C:axon"/>
    <property type="evidence" value="ECO:0007669"/>
    <property type="project" value="TreeGrafter"/>
</dbReference>
<feature type="transmembrane region" description="Helical" evidence="8">
    <location>
        <begin position="48"/>
        <end position="69"/>
    </location>
</feature>
<gene>
    <name evidence="9" type="primary">Gr43a_1</name>
    <name evidence="9" type="ORF">g.149469</name>
</gene>
<dbReference type="AlphaFoldDB" id="A0A2S2QRP2"/>
<evidence type="ECO:0000256" key="1">
    <source>
        <dbReference type="ARBA" id="ARBA00004651"/>
    </source>
</evidence>
<keyword evidence="7" id="KW-0807">Transducer</keyword>
<keyword evidence="6 9" id="KW-0675">Receptor</keyword>
<proteinExistence type="predicted"/>